<dbReference type="CDD" id="cd17551">
    <property type="entry name" value="REC_RpfG-like"/>
    <property type="match status" value="1"/>
</dbReference>
<proteinExistence type="predicted"/>
<keyword evidence="1" id="KW-0597">Phosphoprotein</keyword>
<dbReference type="AlphaFoldDB" id="A0A1H7MJS4"/>
<dbReference type="InterPro" id="IPR001789">
    <property type="entry name" value="Sig_transdc_resp-reg_receiver"/>
</dbReference>
<dbReference type="PANTHER" id="PTHR46663:SF3">
    <property type="entry name" value="SLL0267 PROTEIN"/>
    <property type="match status" value="1"/>
</dbReference>
<protein>
    <submittedName>
        <fullName evidence="4">Response regulator receiver modulated diguanylate cyclase</fullName>
    </submittedName>
</protein>
<name>A0A1H7MJS4_9PROT</name>
<dbReference type="OrthoDB" id="9802500at2"/>
<dbReference type="STRING" id="1233.SAMN05216387_10592"/>
<reference evidence="4 5" key="1">
    <citation type="submission" date="2016-10" db="EMBL/GenBank/DDBJ databases">
        <authorList>
            <person name="de Groot N.N."/>
        </authorList>
    </citation>
    <scope>NUCLEOTIDE SEQUENCE [LARGE SCALE GENOMIC DNA]</scope>
    <source>
        <strain evidence="4 5">Nv1</strain>
    </source>
</reference>
<evidence type="ECO:0000313" key="4">
    <source>
        <dbReference type="EMBL" id="SEL10857.1"/>
    </source>
</evidence>
<dbReference type="SMART" id="SM00267">
    <property type="entry name" value="GGDEF"/>
    <property type="match status" value="1"/>
</dbReference>
<dbReference type="CDD" id="cd01949">
    <property type="entry name" value="GGDEF"/>
    <property type="match status" value="1"/>
</dbReference>
<evidence type="ECO:0000259" key="2">
    <source>
        <dbReference type="PROSITE" id="PS50110"/>
    </source>
</evidence>
<dbReference type="EMBL" id="FOBH01000005">
    <property type="protein sequence ID" value="SEL10857.1"/>
    <property type="molecule type" value="Genomic_DNA"/>
</dbReference>
<dbReference type="PROSITE" id="PS50887">
    <property type="entry name" value="GGDEF"/>
    <property type="match status" value="1"/>
</dbReference>
<gene>
    <name evidence="4" type="ORF">SAMN05216387_10592</name>
</gene>
<dbReference type="InterPro" id="IPR029787">
    <property type="entry name" value="Nucleotide_cyclase"/>
</dbReference>
<feature type="domain" description="Response regulatory" evidence="2">
    <location>
        <begin position="11"/>
        <end position="126"/>
    </location>
</feature>
<evidence type="ECO:0000256" key="1">
    <source>
        <dbReference type="PROSITE-ProRule" id="PRU00169"/>
    </source>
</evidence>
<dbReference type="InterPro" id="IPR052163">
    <property type="entry name" value="DGC-Regulatory_Protein"/>
</dbReference>
<dbReference type="PANTHER" id="PTHR46663">
    <property type="entry name" value="DIGUANYLATE CYCLASE DGCT-RELATED"/>
    <property type="match status" value="1"/>
</dbReference>
<accession>A0A1H7MJS4</accession>
<organism evidence="4 5">
    <name type="scientific">Nitrosovibrio tenuis</name>
    <dbReference type="NCBI Taxonomy" id="1233"/>
    <lineage>
        <taxon>Bacteria</taxon>
        <taxon>Pseudomonadati</taxon>
        <taxon>Pseudomonadota</taxon>
        <taxon>Betaproteobacteria</taxon>
        <taxon>Nitrosomonadales</taxon>
        <taxon>Nitrosomonadaceae</taxon>
        <taxon>Nitrosovibrio</taxon>
    </lineage>
</organism>
<dbReference type="Gene3D" id="3.40.50.2300">
    <property type="match status" value="1"/>
</dbReference>
<feature type="modified residue" description="4-aspartylphosphate" evidence="1">
    <location>
        <position position="61"/>
    </location>
</feature>
<dbReference type="Pfam" id="PF00072">
    <property type="entry name" value="Response_reg"/>
    <property type="match status" value="1"/>
</dbReference>
<keyword evidence="5" id="KW-1185">Reference proteome</keyword>
<dbReference type="InterPro" id="IPR043128">
    <property type="entry name" value="Rev_trsase/Diguanyl_cyclase"/>
</dbReference>
<evidence type="ECO:0000313" key="5">
    <source>
        <dbReference type="Proteomes" id="UP000198620"/>
    </source>
</evidence>
<dbReference type="SUPFAM" id="SSF55073">
    <property type="entry name" value="Nucleotide cyclase"/>
    <property type="match status" value="1"/>
</dbReference>
<dbReference type="RefSeq" id="WP_090828552.1">
    <property type="nucleotide sequence ID" value="NZ_FOBH01000005.1"/>
</dbReference>
<dbReference type="PROSITE" id="PS50110">
    <property type="entry name" value="RESPONSE_REGULATORY"/>
    <property type="match status" value="1"/>
</dbReference>
<dbReference type="Gene3D" id="3.30.70.270">
    <property type="match status" value="1"/>
</dbReference>
<dbReference type="SUPFAM" id="SSF52172">
    <property type="entry name" value="CheY-like"/>
    <property type="match status" value="1"/>
</dbReference>
<dbReference type="InterPro" id="IPR011006">
    <property type="entry name" value="CheY-like_superfamily"/>
</dbReference>
<dbReference type="NCBIfam" id="TIGR00254">
    <property type="entry name" value="GGDEF"/>
    <property type="match status" value="1"/>
</dbReference>
<dbReference type="InterPro" id="IPR000160">
    <property type="entry name" value="GGDEF_dom"/>
</dbReference>
<sequence>MISETEIHAAKILIVDDQEVNIQLLEHMLTAAKYTSIASTTDPYKVSELHRQHHYDLILLDLKMAGMDGFQVLEALKQIETDGYLSVLVVTANPDCKLRALQSGAKDFISKPFDMAEVLARVHNLLEVRLLHQQARNYAKAQEFRALHDPLTGLANRRLLLERVSQAIIHARRNTGIMAVVYLDLDGFREINNTLGHGAGDSLLKMVAARLIAAVRQEDTVARLGGDEFVIAMPHVNSIGGVALATDKVIKALSQPYKIQSSDVNVTASAGVGLYPIHGKDVKTLLKNADAALLEAKNANKNTYRISMRANA</sequence>
<dbReference type="GO" id="GO:0000160">
    <property type="term" value="P:phosphorelay signal transduction system"/>
    <property type="evidence" value="ECO:0007669"/>
    <property type="project" value="InterPro"/>
</dbReference>
<feature type="domain" description="GGDEF" evidence="3">
    <location>
        <begin position="176"/>
        <end position="309"/>
    </location>
</feature>
<dbReference type="Proteomes" id="UP000198620">
    <property type="component" value="Unassembled WGS sequence"/>
</dbReference>
<dbReference type="Pfam" id="PF00990">
    <property type="entry name" value="GGDEF"/>
    <property type="match status" value="1"/>
</dbReference>
<dbReference type="SMART" id="SM00448">
    <property type="entry name" value="REC"/>
    <property type="match status" value="1"/>
</dbReference>
<evidence type="ECO:0000259" key="3">
    <source>
        <dbReference type="PROSITE" id="PS50887"/>
    </source>
</evidence>